<evidence type="ECO:0000313" key="4">
    <source>
        <dbReference type="Proteomes" id="UP000007364"/>
    </source>
</evidence>
<dbReference type="AlphaFoldDB" id="K2PTA9"/>
<dbReference type="OrthoDB" id="1121756at2"/>
<feature type="domain" description="Lipocalin-like" evidence="2">
    <location>
        <begin position="32"/>
        <end position="141"/>
    </location>
</feature>
<dbReference type="STRING" id="555500.I215_10820"/>
<dbReference type="Pfam" id="PF13648">
    <property type="entry name" value="Lipocalin_4"/>
    <property type="match status" value="1"/>
</dbReference>
<keyword evidence="1" id="KW-0732">Signal</keyword>
<protein>
    <recommendedName>
        <fullName evidence="2">Lipocalin-like domain-containing protein</fullName>
    </recommendedName>
</protein>
<dbReference type="EMBL" id="AMSG01000015">
    <property type="protein sequence ID" value="EKF54794.1"/>
    <property type="molecule type" value="Genomic_DNA"/>
</dbReference>
<dbReference type="eggNOG" id="ENOG502ZSBD">
    <property type="taxonomic scope" value="Bacteria"/>
</dbReference>
<feature type="signal peptide" evidence="1">
    <location>
        <begin position="1"/>
        <end position="24"/>
    </location>
</feature>
<accession>K2PTA9</accession>
<dbReference type="PROSITE" id="PS51257">
    <property type="entry name" value="PROKAR_LIPOPROTEIN"/>
    <property type="match status" value="1"/>
</dbReference>
<proteinExistence type="predicted"/>
<organism evidence="3 4">
    <name type="scientific">Galbibacter marinus</name>
    <dbReference type="NCBI Taxonomy" id="555500"/>
    <lineage>
        <taxon>Bacteria</taxon>
        <taxon>Pseudomonadati</taxon>
        <taxon>Bacteroidota</taxon>
        <taxon>Flavobacteriia</taxon>
        <taxon>Flavobacteriales</taxon>
        <taxon>Flavobacteriaceae</taxon>
        <taxon>Galbibacter</taxon>
    </lineage>
</organism>
<evidence type="ECO:0000313" key="3">
    <source>
        <dbReference type="EMBL" id="EKF54794.1"/>
    </source>
</evidence>
<dbReference type="PATRIC" id="fig|555500.3.peg.2231"/>
<dbReference type="Proteomes" id="UP000007364">
    <property type="component" value="Unassembled WGS sequence"/>
</dbReference>
<gene>
    <name evidence="3" type="ORF">I215_10820</name>
</gene>
<dbReference type="InterPro" id="IPR024311">
    <property type="entry name" value="Lipocalin-like"/>
</dbReference>
<comment type="caution">
    <text evidence="3">The sequence shown here is derived from an EMBL/GenBank/DDBJ whole genome shotgun (WGS) entry which is preliminary data.</text>
</comment>
<dbReference type="RefSeq" id="WP_008992004.1">
    <property type="nucleotide sequence ID" value="NZ_AMSG01000015.1"/>
</dbReference>
<sequence length="163" mass="18438">MKKKAYLLLLVVAVVASSCGLSKANRDSRKSLDGTWELSHIDYQNNEGYFKSLLFNDVTSKCFRGSEWFFRSNNSTGYYNIISPGNCAPGQRFIRWSIQDDANGNPSKFQFKFIDEKKKDISGGYGYVFDIRSLSADQMVISSVSNVDGESVNVVYQFNRISM</sequence>
<name>K2PTA9_9FLAO</name>
<keyword evidence="4" id="KW-1185">Reference proteome</keyword>
<evidence type="ECO:0000259" key="2">
    <source>
        <dbReference type="Pfam" id="PF13648"/>
    </source>
</evidence>
<evidence type="ECO:0000256" key="1">
    <source>
        <dbReference type="SAM" id="SignalP"/>
    </source>
</evidence>
<feature type="chain" id="PRO_5003862865" description="Lipocalin-like domain-containing protein" evidence="1">
    <location>
        <begin position="25"/>
        <end position="163"/>
    </location>
</feature>
<reference evidence="3 4" key="1">
    <citation type="journal article" date="2012" name="J. Bacteriol.">
        <title>Genome Sequence of Galbibacter marinum Type Strain ck-I2-15.</title>
        <authorList>
            <person name="Lai Q."/>
            <person name="Li C."/>
            <person name="Shao Z."/>
        </authorList>
    </citation>
    <scope>NUCLEOTIDE SEQUENCE [LARGE SCALE GENOMIC DNA]</scope>
    <source>
        <strain evidence="4">ck-I2-15</strain>
    </source>
</reference>